<dbReference type="PRINTS" id="PR00838">
    <property type="entry name" value="V5ALLERGEN"/>
</dbReference>
<dbReference type="Proteomes" id="UP001443914">
    <property type="component" value="Unassembled WGS sequence"/>
</dbReference>
<comment type="function">
    <text evidence="1">Probably involved in the defense reaction of plants against pathogens.</text>
</comment>
<dbReference type="InterPro" id="IPR035940">
    <property type="entry name" value="CAP_sf"/>
</dbReference>
<evidence type="ECO:0000313" key="10">
    <source>
        <dbReference type="Proteomes" id="UP001443914"/>
    </source>
</evidence>
<keyword evidence="4" id="KW-0611">Plant defense</keyword>
<comment type="similarity">
    <text evidence="2">Belongs to the CRISP family.</text>
</comment>
<accession>A0AAW1JN64</accession>
<dbReference type="InterPro" id="IPR018244">
    <property type="entry name" value="Allrgn_V5/Tpx1_CS"/>
</dbReference>
<dbReference type="EMBL" id="JBDFQZ010000007">
    <property type="protein sequence ID" value="KAK9705807.1"/>
    <property type="molecule type" value="Genomic_DNA"/>
</dbReference>
<dbReference type="PANTHER" id="PTHR10334">
    <property type="entry name" value="CYSTEINE-RICH SECRETORY PROTEIN-RELATED"/>
    <property type="match status" value="1"/>
</dbReference>
<evidence type="ECO:0000256" key="2">
    <source>
        <dbReference type="ARBA" id="ARBA00009923"/>
    </source>
</evidence>
<evidence type="ECO:0000313" key="9">
    <source>
        <dbReference type="EMBL" id="KAK9705807.1"/>
    </source>
</evidence>
<dbReference type="AlphaFoldDB" id="A0AAW1JN64"/>
<evidence type="ECO:0000256" key="3">
    <source>
        <dbReference type="ARBA" id="ARBA00022729"/>
    </source>
</evidence>
<dbReference type="SMART" id="SM00198">
    <property type="entry name" value="SCP"/>
    <property type="match status" value="1"/>
</dbReference>
<reference evidence="9" key="1">
    <citation type="submission" date="2024-03" db="EMBL/GenBank/DDBJ databases">
        <title>WGS assembly of Saponaria officinalis var. Norfolk2.</title>
        <authorList>
            <person name="Jenkins J."/>
            <person name="Shu S."/>
            <person name="Grimwood J."/>
            <person name="Barry K."/>
            <person name="Goodstein D."/>
            <person name="Schmutz J."/>
            <person name="Leebens-Mack J."/>
            <person name="Osbourn A."/>
        </authorList>
    </citation>
    <scope>NUCLEOTIDE SEQUENCE [LARGE SCALE GENOMIC DNA]</scope>
    <source>
        <strain evidence="9">JIC</strain>
    </source>
</reference>
<gene>
    <name evidence="9" type="ORF">RND81_07G083300</name>
</gene>
<keyword evidence="6" id="KW-0568">Pathogenesis-related protein</keyword>
<evidence type="ECO:0000256" key="4">
    <source>
        <dbReference type="ARBA" id="ARBA00022821"/>
    </source>
</evidence>
<evidence type="ECO:0000256" key="5">
    <source>
        <dbReference type="ARBA" id="ARBA00023157"/>
    </source>
</evidence>
<keyword evidence="10" id="KW-1185">Reference proteome</keyword>
<comment type="caution">
    <text evidence="9">The sequence shown here is derived from an EMBL/GenBank/DDBJ whole genome shotgun (WGS) entry which is preliminary data.</text>
</comment>
<evidence type="ECO:0000256" key="6">
    <source>
        <dbReference type="ARBA" id="ARBA00023265"/>
    </source>
</evidence>
<dbReference type="PROSITE" id="PS01009">
    <property type="entry name" value="CRISP_1"/>
    <property type="match status" value="1"/>
</dbReference>
<dbReference type="InterPro" id="IPR002413">
    <property type="entry name" value="V5_allergen-like"/>
</dbReference>
<evidence type="ECO:0000256" key="1">
    <source>
        <dbReference type="ARBA" id="ARBA00003143"/>
    </source>
</evidence>
<keyword evidence="3 7" id="KW-0732">Signal</keyword>
<sequence length="165" mass="18244">MTYCIKNYLKLVTFILMSVIFGAAYPDSSPSQWLTPHNNARKAVGVPALTWDAKLAKFAKSYAEKRKKDCSLVHSTGPYGENMFWRSSKTSTPSQAVAGWLSEKRGYNAGSNTCRIADCGHYTQIVWRSTTKVGCAKVECEGGRGGAIFVCEYDPPGNFYGEKPY</sequence>
<feature type="signal peptide" evidence="7">
    <location>
        <begin position="1"/>
        <end position="24"/>
    </location>
</feature>
<dbReference type="InterPro" id="IPR014044">
    <property type="entry name" value="CAP_dom"/>
</dbReference>
<dbReference type="CDD" id="cd05381">
    <property type="entry name" value="CAP_PR-1"/>
    <property type="match status" value="1"/>
</dbReference>
<dbReference type="SUPFAM" id="SSF55797">
    <property type="entry name" value="PR-1-like"/>
    <property type="match status" value="1"/>
</dbReference>
<dbReference type="FunFam" id="3.40.33.10:FF:000006">
    <property type="entry name" value="Putative pathogenesis-related protein 1"/>
    <property type="match status" value="1"/>
</dbReference>
<dbReference type="InterPro" id="IPR001283">
    <property type="entry name" value="CRISP-related"/>
</dbReference>
<proteinExistence type="inferred from homology"/>
<evidence type="ECO:0000256" key="7">
    <source>
        <dbReference type="SAM" id="SignalP"/>
    </source>
</evidence>
<feature type="domain" description="SCP" evidence="8">
    <location>
        <begin position="28"/>
        <end position="161"/>
    </location>
</feature>
<evidence type="ECO:0000259" key="8">
    <source>
        <dbReference type="SMART" id="SM00198"/>
    </source>
</evidence>
<dbReference type="Pfam" id="PF00188">
    <property type="entry name" value="CAP"/>
    <property type="match status" value="1"/>
</dbReference>
<dbReference type="PRINTS" id="PR00837">
    <property type="entry name" value="V5TPXLIKE"/>
</dbReference>
<name>A0AAW1JN64_SAPOF</name>
<dbReference type="Gene3D" id="3.40.33.10">
    <property type="entry name" value="CAP"/>
    <property type="match status" value="1"/>
</dbReference>
<protein>
    <recommendedName>
        <fullName evidence="8">SCP domain-containing protein</fullName>
    </recommendedName>
</protein>
<dbReference type="GO" id="GO:0005576">
    <property type="term" value="C:extracellular region"/>
    <property type="evidence" value="ECO:0007669"/>
    <property type="project" value="InterPro"/>
</dbReference>
<keyword evidence="5" id="KW-1015">Disulfide bond</keyword>
<feature type="chain" id="PRO_5043598206" description="SCP domain-containing protein" evidence="7">
    <location>
        <begin position="25"/>
        <end position="165"/>
    </location>
</feature>
<dbReference type="GO" id="GO:0098542">
    <property type="term" value="P:defense response to other organism"/>
    <property type="evidence" value="ECO:0007669"/>
    <property type="project" value="UniProtKB-ARBA"/>
</dbReference>
<organism evidence="9 10">
    <name type="scientific">Saponaria officinalis</name>
    <name type="common">Common soapwort</name>
    <name type="synonym">Lychnis saponaria</name>
    <dbReference type="NCBI Taxonomy" id="3572"/>
    <lineage>
        <taxon>Eukaryota</taxon>
        <taxon>Viridiplantae</taxon>
        <taxon>Streptophyta</taxon>
        <taxon>Embryophyta</taxon>
        <taxon>Tracheophyta</taxon>
        <taxon>Spermatophyta</taxon>
        <taxon>Magnoliopsida</taxon>
        <taxon>eudicotyledons</taxon>
        <taxon>Gunneridae</taxon>
        <taxon>Pentapetalae</taxon>
        <taxon>Caryophyllales</taxon>
        <taxon>Caryophyllaceae</taxon>
        <taxon>Caryophylleae</taxon>
        <taxon>Saponaria</taxon>
    </lineage>
</organism>